<accession>A0A2P2NS85</accession>
<dbReference type="AlphaFoldDB" id="A0A2P2NS85"/>
<protein>
    <submittedName>
        <fullName evidence="1">Uncharacterized protein</fullName>
    </submittedName>
</protein>
<name>A0A2P2NS85_RHIMU</name>
<dbReference type="EMBL" id="GGEC01064885">
    <property type="protein sequence ID" value="MBX45369.1"/>
    <property type="molecule type" value="Transcribed_RNA"/>
</dbReference>
<sequence length="23" mass="2814">MRMPQLSKKYYLCLQEKENTPVN</sequence>
<evidence type="ECO:0000313" key="1">
    <source>
        <dbReference type="EMBL" id="MBX45369.1"/>
    </source>
</evidence>
<organism evidence="1">
    <name type="scientific">Rhizophora mucronata</name>
    <name type="common">Asiatic mangrove</name>
    <dbReference type="NCBI Taxonomy" id="61149"/>
    <lineage>
        <taxon>Eukaryota</taxon>
        <taxon>Viridiplantae</taxon>
        <taxon>Streptophyta</taxon>
        <taxon>Embryophyta</taxon>
        <taxon>Tracheophyta</taxon>
        <taxon>Spermatophyta</taxon>
        <taxon>Magnoliopsida</taxon>
        <taxon>eudicotyledons</taxon>
        <taxon>Gunneridae</taxon>
        <taxon>Pentapetalae</taxon>
        <taxon>rosids</taxon>
        <taxon>fabids</taxon>
        <taxon>Malpighiales</taxon>
        <taxon>Rhizophoraceae</taxon>
        <taxon>Rhizophora</taxon>
    </lineage>
</organism>
<proteinExistence type="predicted"/>
<reference evidence="1" key="1">
    <citation type="submission" date="2018-02" db="EMBL/GenBank/DDBJ databases">
        <title>Rhizophora mucronata_Transcriptome.</title>
        <authorList>
            <person name="Meera S.P."/>
            <person name="Sreeshan A."/>
            <person name="Augustine A."/>
        </authorList>
    </citation>
    <scope>NUCLEOTIDE SEQUENCE</scope>
    <source>
        <tissue evidence="1">Leaf</tissue>
    </source>
</reference>